<sequence>MSNPQDHPSSPPPPSTSNSSSSTPPSTSPKPSLKASQVKEIPAPKSDYSSESESFQYVTEGDGHGPSGFEKTQESPSEREGACGEDGGKGKGAVLAICGVAQDRLDESGVNSGGSGSGEAAEGLVHLSKQRDEPVSSTEETLADQLKKVGATYDLKKRKATTTKTPNVPNPSKKRKASSPTTTAF</sequence>
<dbReference type="PaxDb" id="4097-A0A1S3Y0I2"/>
<protein>
    <submittedName>
        <fullName evidence="2">Protein gar2-like</fullName>
    </submittedName>
</protein>
<dbReference type="RefSeq" id="XP_016445708.1">
    <property type="nucleotide sequence ID" value="XM_016590222.1"/>
</dbReference>
<accession>A0A1S3Y0I2</accession>
<evidence type="ECO:0000313" key="2">
    <source>
        <dbReference type="RefSeq" id="XP_016445708.1"/>
    </source>
</evidence>
<feature type="compositionally biased region" description="Low complexity" evidence="1">
    <location>
        <begin position="16"/>
        <end position="32"/>
    </location>
</feature>
<dbReference type="AlphaFoldDB" id="A0A1S3Y0I2"/>
<proteinExistence type="predicted"/>
<gene>
    <name evidence="2" type="primary">LOC107770890</name>
</gene>
<dbReference type="KEGG" id="nta:107770890"/>
<feature type="region of interest" description="Disordered" evidence="1">
    <location>
        <begin position="106"/>
        <end position="185"/>
    </location>
</feature>
<organism evidence="2">
    <name type="scientific">Nicotiana tabacum</name>
    <name type="common">Common tobacco</name>
    <dbReference type="NCBI Taxonomy" id="4097"/>
    <lineage>
        <taxon>Eukaryota</taxon>
        <taxon>Viridiplantae</taxon>
        <taxon>Streptophyta</taxon>
        <taxon>Embryophyta</taxon>
        <taxon>Tracheophyta</taxon>
        <taxon>Spermatophyta</taxon>
        <taxon>Magnoliopsida</taxon>
        <taxon>eudicotyledons</taxon>
        <taxon>Gunneridae</taxon>
        <taxon>Pentapetalae</taxon>
        <taxon>asterids</taxon>
        <taxon>lamiids</taxon>
        <taxon>Solanales</taxon>
        <taxon>Solanaceae</taxon>
        <taxon>Nicotianoideae</taxon>
        <taxon>Nicotianeae</taxon>
        <taxon>Nicotiana</taxon>
    </lineage>
</organism>
<feature type="region of interest" description="Disordered" evidence="1">
    <location>
        <begin position="1"/>
        <end position="91"/>
    </location>
</feature>
<feature type="compositionally biased region" description="Basic and acidic residues" evidence="1">
    <location>
        <begin position="71"/>
        <end position="89"/>
    </location>
</feature>
<evidence type="ECO:0000256" key="1">
    <source>
        <dbReference type="SAM" id="MobiDB-lite"/>
    </source>
</evidence>
<feature type="compositionally biased region" description="Polar residues" evidence="1">
    <location>
        <begin position="47"/>
        <end position="57"/>
    </location>
</feature>
<reference evidence="2" key="1">
    <citation type="submission" date="2025-08" db="UniProtKB">
        <authorList>
            <consortium name="RefSeq"/>
        </authorList>
    </citation>
    <scope>IDENTIFICATION</scope>
</reference>
<name>A0A1S3Y0I2_TOBAC</name>